<dbReference type="RefSeq" id="XP_001889745.1">
    <property type="nucleotide sequence ID" value="XM_001889710.1"/>
</dbReference>
<evidence type="ECO:0000313" key="1">
    <source>
        <dbReference type="EMBL" id="EDQ99634.1"/>
    </source>
</evidence>
<evidence type="ECO:0000313" key="2">
    <source>
        <dbReference type="Proteomes" id="UP000001194"/>
    </source>
</evidence>
<dbReference type="AlphaFoldDB" id="B0E0K7"/>
<organism evidence="2">
    <name type="scientific">Laccaria bicolor (strain S238N-H82 / ATCC MYA-4686)</name>
    <name type="common">Bicoloured deceiver</name>
    <name type="synonym">Laccaria laccata var. bicolor</name>
    <dbReference type="NCBI Taxonomy" id="486041"/>
    <lineage>
        <taxon>Eukaryota</taxon>
        <taxon>Fungi</taxon>
        <taxon>Dikarya</taxon>
        <taxon>Basidiomycota</taxon>
        <taxon>Agaricomycotina</taxon>
        <taxon>Agaricomycetes</taxon>
        <taxon>Agaricomycetidae</taxon>
        <taxon>Agaricales</taxon>
        <taxon>Agaricineae</taxon>
        <taxon>Hydnangiaceae</taxon>
        <taxon>Laccaria</taxon>
    </lineage>
</organism>
<dbReference type="EMBL" id="DS547161">
    <property type="protein sequence ID" value="EDQ99634.1"/>
    <property type="molecule type" value="Genomic_DNA"/>
</dbReference>
<accession>B0E0K7</accession>
<protein>
    <submittedName>
        <fullName evidence="1">Predicted protein</fullName>
    </submittedName>
</protein>
<dbReference type="InParanoid" id="B0E0K7"/>
<dbReference type="HOGENOM" id="CLU_113810_0_0_1"/>
<reference evidence="1 2" key="1">
    <citation type="journal article" date="2008" name="Nature">
        <title>The genome of Laccaria bicolor provides insights into mycorrhizal symbiosis.</title>
        <authorList>
            <person name="Martin F."/>
            <person name="Aerts A."/>
            <person name="Ahren D."/>
            <person name="Brun A."/>
            <person name="Danchin E.G.J."/>
            <person name="Duchaussoy F."/>
            <person name="Gibon J."/>
            <person name="Kohler A."/>
            <person name="Lindquist E."/>
            <person name="Pereda V."/>
            <person name="Salamov A."/>
            <person name="Shapiro H.J."/>
            <person name="Wuyts J."/>
            <person name="Blaudez D."/>
            <person name="Buee M."/>
            <person name="Brokstein P."/>
            <person name="Canbaeck B."/>
            <person name="Cohen D."/>
            <person name="Courty P.E."/>
            <person name="Coutinho P.M."/>
            <person name="Delaruelle C."/>
            <person name="Detter J.C."/>
            <person name="Deveau A."/>
            <person name="DiFazio S."/>
            <person name="Duplessis S."/>
            <person name="Fraissinet-Tachet L."/>
            <person name="Lucic E."/>
            <person name="Frey-Klett P."/>
            <person name="Fourrey C."/>
            <person name="Feussner I."/>
            <person name="Gay G."/>
            <person name="Grimwood J."/>
            <person name="Hoegger P.J."/>
            <person name="Jain P."/>
            <person name="Kilaru S."/>
            <person name="Labbe J."/>
            <person name="Lin Y.C."/>
            <person name="Legue V."/>
            <person name="Le Tacon F."/>
            <person name="Marmeisse R."/>
            <person name="Melayah D."/>
            <person name="Montanini B."/>
            <person name="Muratet M."/>
            <person name="Nehls U."/>
            <person name="Niculita-Hirzel H."/>
            <person name="Oudot-Le Secq M.P."/>
            <person name="Peter M."/>
            <person name="Quesneville H."/>
            <person name="Rajashekar B."/>
            <person name="Reich M."/>
            <person name="Rouhier N."/>
            <person name="Schmutz J."/>
            <person name="Yin T."/>
            <person name="Chalot M."/>
            <person name="Henrissat B."/>
            <person name="Kuees U."/>
            <person name="Lucas S."/>
            <person name="Van de Peer Y."/>
            <person name="Podila G.K."/>
            <person name="Polle A."/>
            <person name="Pukkila P.J."/>
            <person name="Richardson P.M."/>
            <person name="Rouze P."/>
            <person name="Sanders I.R."/>
            <person name="Stajich J.E."/>
            <person name="Tunlid A."/>
            <person name="Tuskan G."/>
            <person name="Grigoriev I.V."/>
        </authorList>
    </citation>
    <scope>NUCLEOTIDE SEQUENCE [LARGE SCALE GENOMIC DNA]</scope>
    <source>
        <strain evidence="2">S238N-H82 / ATCC MYA-4686</strain>
    </source>
</reference>
<keyword evidence="2" id="KW-1185">Reference proteome</keyword>
<dbReference type="KEGG" id="lbc:LACBIDRAFT_316265"/>
<gene>
    <name evidence="1" type="ORF">LACBIDRAFT_316265</name>
</gene>
<dbReference type="OrthoDB" id="2604709at2759"/>
<name>B0E0K7_LACBS</name>
<sequence>MGREHEAATFPWIASHGQKPLNGAAGPEPLFAAPKKWITHRLNTLYLQDSSIIINPSALLELIMLSTIKPTSTMTIELDDSGDEFDTSDTPRFINKYPNIHTIPRPLTGYIPMWQRKFAGSNRVERCRQRRACNGAGEVLQSITAAPTLMQSSFEELRLECYLQSLVAKGGPPACAEPGKPLSALPPMYQAFVDNQPGDYLDAVMEAPNA</sequence>
<dbReference type="Proteomes" id="UP000001194">
    <property type="component" value="Unassembled WGS sequence"/>
</dbReference>
<proteinExistence type="predicted"/>
<dbReference type="GeneID" id="6085356"/>